<dbReference type="Proteomes" id="UP000001055">
    <property type="component" value="Unassembled WGS sequence"/>
</dbReference>
<evidence type="ECO:0000313" key="1">
    <source>
        <dbReference type="EMBL" id="EAT92429.1"/>
    </source>
</evidence>
<name>Q0V4Y0_PHANO</name>
<accession>Q0V4Y0</accession>
<gene>
    <name evidence="1" type="ORF">SNOG_00934</name>
</gene>
<dbReference type="AlphaFoldDB" id="Q0V4Y0"/>
<dbReference type="RefSeq" id="XP_001791600.1">
    <property type="nucleotide sequence ID" value="XM_001791548.1"/>
</dbReference>
<dbReference type="KEGG" id="pno:SNOG_00934"/>
<sequence>MGNFQRVINQVETVEKCHRVSAEPPRMMQHQDPGLAASARQGPWKDYPARYETALKYRKSTVGSADVGECFPKMEQPS</sequence>
<proteinExistence type="predicted"/>
<evidence type="ECO:0000313" key="2">
    <source>
        <dbReference type="Proteomes" id="UP000001055"/>
    </source>
</evidence>
<protein>
    <submittedName>
        <fullName evidence="1">Uncharacterized protein</fullName>
    </submittedName>
</protein>
<dbReference type="GeneID" id="5968530"/>
<reference evidence="2" key="1">
    <citation type="journal article" date="2007" name="Plant Cell">
        <title>Dothideomycete-plant interactions illuminated by genome sequencing and EST analysis of the wheat pathogen Stagonospora nodorum.</title>
        <authorList>
            <person name="Hane J.K."/>
            <person name="Lowe R.G."/>
            <person name="Solomon P.S."/>
            <person name="Tan K.C."/>
            <person name="Schoch C.L."/>
            <person name="Spatafora J.W."/>
            <person name="Crous P.W."/>
            <person name="Kodira C."/>
            <person name="Birren B.W."/>
            <person name="Galagan J.E."/>
            <person name="Torriani S.F."/>
            <person name="McDonald B.A."/>
            <person name="Oliver R.P."/>
        </authorList>
    </citation>
    <scope>NUCLEOTIDE SEQUENCE [LARGE SCALE GENOMIC DNA]</scope>
    <source>
        <strain evidence="2">SN15 / ATCC MYA-4574 / FGSC 10173</strain>
    </source>
</reference>
<dbReference type="EMBL" id="CH445325">
    <property type="protein sequence ID" value="EAT92429.1"/>
    <property type="molecule type" value="Genomic_DNA"/>
</dbReference>
<organism evidence="1 2">
    <name type="scientific">Phaeosphaeria nodorum (strain SN15 / ATCC MYA-4574 / FGSC 10173)</name>
    <name type="common">Glume blotch fungus</name>
    <name type="synonym">Parastagonospora nodorum</name>
    <dbReference type="NCBI Taxonomy" id="321614"/>
    <lineage>
        <taxon>Eukaryota</taxon>
        <taxon>Fungi</taxon>
        <taxon>Dikarya</taxon>
        <taxon>Ascomycota</taxon>
        <taxon>Pezizomycotina</taxon>
        <taxon>Dothideomycetes</taxon>
        <taxon>Pleosporomycetidae</taxon>
        <taxon>Pleosporales</taxon>
        <taxon>Pleosporineae</taxon>
        <taxon>Phaeosphaeriaceae</taxon>
        <taxon>Parastagonospora</taxon>
    </lineage>
</organism>
<dbReference type="InParanoid" id="Q0V4Y0"/>